<dbReference type="Gene3D" id="2.60.40.420">
    <property type="entry name" value="Cupredoxins - blue copper proteins"/>
    <property type="match status" value="1"/>
</dbReference>
<dbReference type="Proteomes" id="UP000008810">
    <property type="component" value="Chromosome 4"/>
</dbReference>
<evidence type="ECO:0000313" key="5">
    <source>
        <dbReference type="Proteomes" id="UP000008810"/>
    </source>
</evidence>
<dbReference type="Gramene" id="KQJ87552">
    <property type="protein sequence ID" value="KQJ87552"/>
    <property type="gene ID" value="BRADI_4g11871v3"/>
</dbReference>
<dbReference type="GO" id="GO:0005507">
    <property type="term" value="F:copper ion binding"/>
    <property type="evidence" value="ECO:0007669"/>
    <property type="project" value="InterPro"/>
</dbReference>
<gene>
    <name evidence="3" type="ORF">BRADI_4g11871v3</name>
</gene>
<dbReference type="PANTHER" id="PTHR11709">
    <property type="entry name" value="MULTI-COPPER OXIDASE"/>
    <property type="match status" value="1"/>
</dbReference>
<dbReference type="PANTHER" id="PTHR11709:SF356">
    <property type="entry name" value="LACCASE"/>
    <property type="match status" value="1"/>
</dbReference>
<accession>A0A0Q3IMQ0</accession>
<dbReference type="InterPro" id="IPR011706">
    <property type="entry name" value="Cu-oxidase_C"/>
</dbReference>
<dbReference type="EnsemblPlants" id="KQJ87552">
    <property type="protein sequence ID" value="KQJ87552"/>
    <property type="gene ID" value="BRADI_4g11871v3"/>
</dbReference>
<evidence type="ECO:0000256" key="1">
    <source>
        <dbReference type="ARBA" id="ARBA00010609"/>
    </source>
</evidence>
<name>A0A0Q3IMQ0_BRADI</name>
<dbReference type="GO" id="GO:0016491">
    <property type="term" value="F:oxidoreductase activity"/>
    <property type="evidence" value="ECO:0007669"/>
    <property type="project" value="InterPro"/>
</dbReference>
<dbReference type="AlphaFoldDB" id="A0A0Q3IMQ0"/>
<reference evidence="4" key="3">
    <citation type="submission" date="2018-08" db="UniProtKB">
        <authorList>
            <consortium name="EnsemblPlants"/>
        </authorList>
    </citation>
    <scope>IDENTIFICATION</scope>
    <source>
        <strain evidence="4">cv. Bd21</strain>
    </source>
</reference>
<dbReference type="InterPro" id="IPR045087">
    <property type="entry name" value="Cu-oxidase_fam"/>
</dbReference>
<dbReference type="EMBL" id="CM000883">
    <property type="protein sequence ID" value="KQJ87552.1"/>
    <property type="molecule type" value="Genomic_DNA"/>
</dbReference>
<dbReference type="InParanoid" id="A0A0Q3IMQ0"/>
<dbReference type="SUPFAM" id="SSF49503">
    <property type="entry name" value="Cupredoxins"/>
    <property type="match status" value="1"/>
</dbReference>
<comment type="similarity">
    <text evidence="1">Belongs to the multicopper oxidase family.</text>
</comment>
<protein>
    <recommendedName>
        <fullName evidence="2">Plastocyanin-like domain-containing protein</fullName>
    </recommendedName>
</protein>
<reference evidence="3 4" key="1">
    <citation type="journal article" date="2010" name="Nature">
        <title>Genome sequencing and analysis of the model grass Brachypodium distachyon.</title>
        <authorList>
            <consortium name="International Brachypodium Initiative"/>
        </authorList>
    </citation>
    <scope>NUCLEOTIDE SEQUENCE [LARGE SCALE GENOMIC DNA]</scope>
    <source>
        <strain evidence="3 4">Bd21</strain>
    </source>
</reference>
<reference evidence="3" key="2">
    <citation type="submission" date="2017-06" db="EMBL/GenBank/DDBJ databases">
        <title>WGS assembly of Brachypodium distachyon.</title>
        <authorList>
            <consortium name="The International Brachypodium Initiative"/>
            <person name="Lucas S."/>
            <person name="Harmon-Smith M."/>
            <person name="Lail K."/>
            <person name="Tice H."/>
            <person name="Grimwood J."/>
            <person name="Bruce D."/>
            <person name="Barry K."/>
            <person name="Shu S."/>
            <person name="Lindquist E."/>
            <person name="Wang M."/>
            <person name="Pitluck S."/>
            <person name="Vogel J.P."/>
            <person name="Garvin D.F."/>
            <person name="Mockler T.C."/>
            <person name="Schmutz J."/>
            <person name="Rokhsar D."/>
            <person name="Bevan M.W."/>
        </authorList>
    </citation>
    <scope>NUCLEOTIDE SEQUENCE</scope>
    <source>
        <strain evidence="3">Bd21</strain>
    </source>
</reference>
<evidence type="ECO:0000313" key="4">
    <source>
        <dbReference type="EnsemblPlants" id="KQJ87552"/>
    </source>
</evidence>
<evidence type="ECO:0000313" key="3">
    <source>
        <dbReference type="EMBL" id="KQJ87552.1"/>
    </source>
</evidence>
<dbReference type="OrthoDB" id="2121828at2759"/>
<proteinExistence type="inferred from homology"/>
<keyword evidence="5" id="KW-1185">Reference proteome</keyword>
<evidence type="ECO:0000259" key="2">
    <source>
        <dbReference type="Pfam" id="PF07731"/>
    </source>
</evidence>
<organism evidence="3">
    <name type="scientific">Brachypodium distachyon</name>
    <name type="common">Purple false brome</name>
    <name type="synonym">Trachynia distachya</name>
    <dbReference type="NCBI Taxonomy" id="15368"/>
    <lineage>
        <taxon>Eukaryota</taxon>
        <taxon>Viridiplantae</taxon>
        <taxon>Streptophyta</taxon>
        <taxon>Embryophyta</taxon>
        <taxon>Tracheophyta</taxon>
        <taxon>Spermatophyta</taxon>
        <taxon>Magnoliopsida</taxon>
        <taxon>Liliopsida</taxon>
        <taxon>Poales</taxon>
        <taxon>Poaceae</taxon>
        <taxon>BOP clade</taxon>
        <taxon>Pooideae</taxon>
        <taxon>Stipodae</taxon>
        <taxon>Brachypodieae</taxon>
        <taxon>Brachypodium</taxon>
    </lineage>
</organism>
<dbReference type="InterPro" id="IPR008972">
    <property type="entry name" value="Cupredoxin"/>
</dbReference>
<sequence length="224" mass="24778">MPDQHDTITSFYFHGNLTSLRGPPLPVDVDERLFIVLSLGSISRSGVHGSCDRSEGNGSFLVATINDVSFQLPVTTSLLEAHYHDDMSNAGTLHELPDRPPRAYNFTDQAMIPQGLEEAQLELTLKAISTALRQSESNPMHLHGHDFFVLAHGLGNYDPGEGLPRLGWAVIRFVVDNPGVWYLHYHYGFHTSMGMTVAFEVDEGPTLDATLPRQTFRDASSMKA</sequence>
<dbReference type="Pfam" id="PF07731">
    <property type="entry name" value="Cu-oxidase_2"/>
    <property type="match status" value="1"/>
</dbReference>
<feature type="domain" description="Plastocyanin-like" evidence="2">
    <location>
        <begin position="131"/>
        <end position="203"/>
    </location>
</feature>